<dbReference type="Pfam" id="PF09579">
    <property type="entry name" value="Spore_YtfJ"/>
    <property type="match status" value="1"/>
</dbReference>
<keyword evidence="2" id="KW-1185">Reference proteome</keyword>
<dbReference type="InterPro" id="IPR014229">
    <property type="entry name" value="Spore_YtfJ"/>
</dbReference>
<dbReference type="EMBL" id="MSIF01000003">
    <property type="protein sequence ID" value="OLF12195.1"/>
    <property type="molecule type" value="Genomic_DNA"/>
</dbReference>
<sequence length="107" mass="11288">MTIEDLLNRARDTFTARLVYAEPHERDGVTVIPAARVYGGGGGGTGSDHTGRRGDGGGLGLVARPVGAFVIRGEEVNWVPAVDVNRLILTAAATALGAVFLHRRQPR</sequence>
<evidence type="ECO:0000313" key="1">
    <source>
        <dbReference type="EMBL" id="OLF12195.1"/>
    </source>
</evidence>
<gene>
    <name evidence="1" type="ORF">BLA60_09385</name>
</gene>
<dbReference type="AlphaFoldDB" id="A0A7Z0WP61"/>
<protein>
    <submittedName>
        <fullName evidence="1">Sporulation protein</fullName>
    </submittedName>
</protein>
<accession>A0A7Z0WP61</accession>
<reference evidence="1 2" key="1">
    <citation type="submission" date="2016-12" db="EMBL/GenBank/DDBJ databases">
        <title>The draft genome sequence of Actinophytocola xinjiangensis.</title>
        <authorList>
            <person name="Wang W."/>
            <person name="Yuan L."/>
        </authorList>
    </citation>
    <scope>NUCLEOTIDE SEQUENCE [LARGE SCALE GENOMIC DNA]</scope>
    <source>
        <strain evidence="1 2">CGMCC 4.4663</strain>
    </source>
</reference>
<evidence type="ECO:0000313" key="2">
    <source>
        <dbReference type="Proteomes" id="UP000185696"/>
    </source>
</evidence>
<dbReference type="OrthoDB" id="3830295at2"/>
<dbReference type="Proteomes" id="UP000185696">
    <property type="component" value="Unassembled WGS sequence"/>
</dbReference>
<dbReference type="RefSeq" id="WP_075132386.1">
    <property type="nucleotide sequence ID" value="NZ_MSIF01000003.1"/>
</dbReference>
<name>A0A7Z0WP61_9PSEU</name>
<comment type="caution">
    <text evidence="1">The sequence shown here is derived from an EMBL/GenBank/DDBJ whole genome shotgun (WGS) entry which is preliminary data.</text>
</comment>
<organism evidence="1 2">
    <name type="scientific">Actinophytocola xinjiangensis</name>
    <dbReference type="NCBI Taxonomy" id="485602"/>
    <lineage>
        <taxon>Bacteria</taxon>
        <taxon>Bacillati</taxon>
        <taxon>Actinomycetota</taxon>
        <taxon>Actinomycetes</taxon>
        <taxon>Pseudonocardiales</taxon>
        <taxon>Pseudonocardiaceae</taxon>
    </lineage>
</organism>
<proteinExistence type="predicted"/>